<dbReference type="AlphaFoldDB" id="A0ABD3N0Q2"/>
<proteinExistence type="inferred from homology"/>
<evidence type="ECO:0000256" key="1">
    <source>
        <dbReference type="ARBA" id="ARBA00006420"/>
    </source>
</evidence>
<evidence type="ECO:0000259" key="3">
    <source>
        <dbReference type="Pfam" id="PF01106"/>
    </source>
</evidence>
<dbReference type="SUPFAM" id="SSF117916">
    <property type="entry name" value="Fe-S cluster assembly (FSCA) domain-like"/>
    <property type="match status" value="1"/>
</dbReference>
<dbReference type="GO" id="GO:0005198">
    <property type="term" value="F:structural molecule activity"/>
    <property type="evidence" value="ECO:0007669"/>
    <property type="project" value="UniProtKB-ARBA"/>
</dbReference>
<dbReference type="InterPro" id="IPR034904">
    <property type="entry name" value="FSCA_dom_sf"/>
</dbReference>
<dbReference type="PANTHER" id="PTHR11178">
    <property type="entry name" value="IRON-SULFUR CLUSTER SCAFFOLD PROTEIN NFU-RELATED"/>
    <property type="match status" value="1"/>
</dbReference>
<reference evidence="4 5" key="1">
    <citation type="submission" date="2024-10" db="EMBL/GenBank/DDBJ databases">
        <title>Updated reference genomes for cyclostephanoid diatoms.</title>
        <authorList>
            <person name="Roberts W.R."/>
            <person name="Alverson A.J."/>
        </authorList>
    </citation>
    <scope>NUCLEOTIDE SEQUENCE [LARGE SCALE GENOMIC DNA]</scope>
    <source>
        <strain evidence="4 5">AJA010-31</strain>
    </source>
</reference>
<name>A0ABD3N0Q2_9STRA</name>
<feature type="signal peptide" evidence="2">
    <location>
        <begin position="1"/>
        <end position="17"/>
    </location>
</feature>
<dbReference type="Gene3D" id="3.30.300.130">
    <property type="entry name" value="Fe-S cluster assembly (FSCA)"/>
    <property type="match status" value="1"/>
</dbReference>
<dbReference type="GO" id="GO:0009536">
    <property type="term" value="C:plastid"/>
    <property type="evidence" value="ECO:0007669"/>
    <property type="project" value="UniProtKB-ARBA"/>
</dbReference>
<dbReference type="FunFam" id="3.30.300.130:FF:000003">
    <property type="entry name" value="NifU-like protein 3, chloroplastic"/>
    <property type="match status" value="1"/>
</dbReference>
<feature type="domain" description="NIF system FeS cluster assembly NifU C-terminal" evidence="3">
    <location>
        <begin position="259"/>
        <end position="321"/>
    </location>
</feature>
<dbReference type="Proteomes" id="UP001530400">
    <property type="component" value="Unassembled WGS sequence"/>
</dbReference>
<dbReference type="InterPro" id="IPR001075">
    <property type="entry name" value="NIF_FeS_clus_asmbl_NifU_C"/>
</dbReference>
<sequence>MTRLTTAAILFVSQASAFTGRSVHAPKSLTASREQPSYRRHGRFDLSSVPDIIGSDTQTEISKAPTLNGKSILPVRAMVAGLKGHKVAAVYALLNSDYKRGSGDGWEFVEHISITRDLATDINYFLNQKGSDTVAHIRALSFSYPQKATMEDFANSWRFKVQDIGRTPINWGKAVIEEIATTSESDNEFDEDDEDMDDDELDDYLQMMAESRAATQSSNDAPLFVDNTSKPDEVVSPFAEQTSVEPLVAGDLELNDENVDKVLDEVRPYLISDGGNVSVQKVDAEFGNIYLLLEGACGSCASSTVTMKMGIERVLKEKFGAKVNDVIQVDPEEAGEGKPTELTIEVVQAEVKRLSQAIIAMGGVVNVLSVDPIGVVEIEFRGPNKVKKGLELALLDIEFVKHVKFVS</sequence>
<comment type="caution">
    <text evidence="4">The sequence shown here is derived from an EMBL/GenBank/DDBJ whole genome shotgun (WGS) entry which is preliminary data.</text>
</comment>
<dbReference type="Pfam" id="PF01106">
    <property type="entry name" value="NifU"/>
    <property type="match status" value="1"/>
</dbReference>
<dbReference type="EMBL" id="JALLPJ020001353">
    <property type="protein sequence ID" value="KAL3768112.1"/>
    <property type="molecule type" value="Genomic_DNA"/>
</dbReference>
<dbReference type="PANTHER" id="PTHR11178:SF15">
    <property type="entry name" value="NIFU-LIKE PROTEIN 1, CHLOROPLASTIC"/>
    <property type="match status" value="1"/>
</dbReference>
<gene>
    <name evidence="4" type="ORF">ACHAWO_008280</name>
</gene>
<evidence type="ECO:0000313" key="4">
    <source>
        <dbReference type="EMBL" id="KAL3768112.1"/>
    </source>
</evidence>
<accession>A0ABD3N0Q2</accession>
<evidence type="ECO:0000256" key="2">
    <source>
        <dbReference type="SAM" id="SignalP"/>
    </source>
</evidence>
<organism evidence="4 5">
    <name type="scientific">Cyclotella atomus</name>
    <dbReference type="NCBI Taxonomy" id="382360"/>
    <lineage>
        <taxon>Eukaryota</taxon>
        <taxon>Sar</taxon>
        <taxon>Stramenopiles</taxon>
        <taxon>Ochrophyta</taxon>
        <taxon>Bacillariophyta</taxon>
        <taxon>Coscinodiscophyceae</taxon>
        <taxon>Thalassiosirophycidae</taxon>
        <taxon>Stephanodiscales</taxon>
        <taxon>Stephanodiscaceae</taxon>
        <taxon>Cyclotella</taxon>
    </lineage>
</organism>
<evidence type="ECO:0000313" key="5">
    <source>
        <dbReference type="Proteomes" id="UP001530400"/>
    </source>
</evidence>
<feature type="chain" id="PRO_5044884691" description="NIF system FeS cluster assembly NifU C-terminal domain-containing protein" evidence="2">
    <location>
        <begin position="18"/>
        <end position="407"/>
    </location>
</feature>
<keyword evidence="5" id="KW-1185">Reference proteome</keyword>
<protein>
    <recommendedName>
        <fullName evidence="3">NIF system FeS cluster assembly NifU C-terminal domain-containing protein</fullName>
    </recommendedName>
</protein>
<keyword evidence="2" id="KW-0732">Signal</keyword>
<comment type="similarity">
    <text evidence="1">Belongs to the NifU family.</text>
</comment>